<sequence>MAKRWHILLMIGLAGVLSLLLAPFERLAAGQDLSFTIRVVMLVQPAVLIIAAVATGQALAGKLGLGTPLIDAWLKGTGFGPVLRRQAPAALLTGLIVGLLMIAYSSVILPAFTDTATMEKMAAFEVPRVTRVLYGGITEELLTRWGLMTLFAWVLWRIVGKGQVQPVMLWNAIFIAAALFAVGHLPFLFAIPVHPQPLLIVSVMLGNFIPGLMFGWLFWRRGLEAAMLSHAFAHCVNATVS</sequence>
<reference evidence="3" key="1">
    <citation type="submission" date="2020-02" db="EMBL/GenBank/DDBJ databases">
        <title>Unexpected conservation and global transmission of agrobacterial virulence plasmids.</title>
        <authorList>
            <person name="Weisberg A.J."/>
            <person name="Davis E.W. II"/>
            <person name="Tabima J.R."/>
            <person name="Belcher M.S."/>
            <person name="Miller M."/>
            <person name="Kuo C.-H."/>
            <person name="Loper J.E."/>
            <person name="Grunwald N.J."/>
            <person name="Putnam M.L."/>
            <person name="Chang J.H."/>
        </authorList>
    </citation>
    <scope>NUCLEOTIDE SEQUENCE</scope>
    <source>
        <strain evidence="3">Q15/94</strain>
    </source>
</reference>
<organism evidence="3 4">
    <name type="scientific">Agrobacterium tumefaciens</name>
    <dbReference type="NCBI Taxonomy" id="358"/>
    <lineage>
        <taxon>Bacteria</taxon>
        <taxon>Pseudomonadati</taxon>
        <taxon>Pseudomonadota</taxon>
        <taxon>Alphaproteobacteria</taxon>
        <taxon>Hyphomicrobiales</taxon>
        <taxon>Rhizobiaceae</taxon>
        <taxon>Rhizobium/Agrobacterium group</taxon>
        <taxon>Agrobacterium</taxon>
        <taxon>Agrobacterium tumefaciens complex</taxon>
    </lineage>
</organism>
<protein>
    <submittedName>
        <fullName evidence="3">CPBP family intramembrane metalloprotease</fullName>
    </submittedName>
</protein>
<feature type="domain" description="CAAX prenyl protease 2/Lysostaphin resistance protein A-like" evidence="2">
    <location>
        <begin position="131"/>
        <end position="234"/>
    </location>
</feature>
<dbReference type="RefSeq" id="WP_065704079.1">
    <property type="nucleotide sequence ID" value="NZ_CP048523.1"/>
</dbReference>
<keyword evidence="1" id="KW-1133">Transmembrane helix</keyword>
<dbReference type="GO" id="GO:0080120">
    <property type="term" value="P:CAAX-box protein maturation"/>
    <property type="evidence" value="ECO:0007669"/>
    <property type="project" value="UniProtKB-ARBA"/>
</dbReference>
<evidence type="ECO:0000256" key="1">
    <source>
        <dbReference type="SAM" id="Phobius"/>
    </source>
</evidence>
<keyword evidence="3" id="KW-0645">Protease</keyword>
<feature type="transmembrane region" description="Helical" evidence="1">
    <location>
        <begin position="90"/>
        <end position="112"/>
    </location>
</feature>
<dbReference type="InterPro" id="IPR003675">
    <property type="entry name" value="Rce1/LyrA-like_dom"/>
</dbReference>
<gene>
    <name evidence="3" type="ORF">G6M86_21810</name>
</gene>
<feature type="transmembrane region" description="Helical" evidence="1">
    <location>
        <begin position="132"/>
        <end position="156"/>
    </location>
</feature>
<feature type="transmembrane region" description="Helical" evidence="1">
    <location>
        <begin position="168"/>
        <end position="191"/>
    </location>
</feature>
<evidence type="ECO:0000259" key="2">
    <source>
        <dbReference type="Pfam" id="PF02517"/>
    </source>
</evidence>
<dbReference type="GO" id="GO:0008237">
    <property type="term" value="F:metallopeptidase activity"/>
    <property type="evidence" value="ECO:0007669"/>
    <property type="project" value="UniProtKB-KW"/>
</dbReference>
<keyword evidence="3" id="KW-0482">Metalloprotease</keyword>
<keyword evidence="1" id="KW-0472">Membrane</keyword>
<proteinExistence type="predicted"/>
<dbReference type="Proteomes" id="UP000663946">
    <property type="component" value="Chromosome 2"/>
</dbReference>
<dbReference type="GO" id="GO:0004175">
    <property type="term" value="F:endopeptidase activity"/>
    <property type="evidence" value="ECO:0007669"/>
    <property type="project" value="UniProtKB-ARBA"/>
</dbReference>
<feature type="transmembrane region" description="Helical" evidence="1">
    <location>
        <begin position="197"/>
        <end position="219"/>
    </location>
</feature>
<dbReference type="EMBL" id="CP049217">
    <property type="protein sequence ID" value="QTG15882.1"/>
    <property type="molecule type" value="Genomic_DNA"/>
</dbReference>
<evidence type="ECO:0000313" key="4">
    <source>
        <dbReference type="Proteomes" id="UP000663946"/>
    </source>
</evidence>
<evidence type="ECO:0000313" key="3">
    <source>
        <dbReference type="EMBL" id="QTG15882.1"/>
    </source>
</evidence>
<name>A0AAJ4TCC4_AGRTU</name>
<keyword evidence="3" id="KW-0378">Hydrolase</keyword>
<dbReference type="Pfam" id="PF02517">
    <property type="entry name" value="Rce1-like"/>
    <property type="match status" value="1"/>
</dbReference>
<dbReference type="AlphaFoldDB" id="A0AAJ4TCC4"/>
<keyword evidence="1" id="KW-0812">Transmembrane</keyword>
<accession>A0AAJ4TCC4</accession>